<dbReference type="PROSITE" id="PS51257">
    <property type="entry name" value="PROKAR_LIPOPROTEIN"/>
    <property type="match status" value="1"/>
</dbReference>
<dbReference type="AlphaFoldDB" id="I8AE77"/>
<dbReference type="PATRIC" id="fig|1196324.3.peg.3611"/>
<evidence type="ECO:0000313" key="3">
    <source>
        <dbReference type="Proteomes" id="UP000004080"/>
    </source>
</evidence>
<dbReference type="RefSeq" id="WP_007203608.1">
    <property type="nucleotide sequence ID" value="NZ_AKKV01000042.1"/>
</dbReference>
<comment type="caution">
    <text evidence="2">The sequence shown here is derived from an EMBL/GenBank/DDBJ whole genome shotgun (WGS) entry which is preliminary data.</text>
</comment>
<name>I8AE77_9BACL</name>
<gene>
    <name evidence="2" type="ORF">A374_17694</name>
</gene>
<organism evidence="2 3">
    <name type="scientific">Fictibacillus macauensis ZFHKF-1</name>
    <dbReference type="NCBI Taxonomy" id="1196324"/>
    <lineage>
        <taxon>Bacteria</taxon>
        <taxon>Bacillati</taxon>
        <taxon>Bacillota</taxon>
        <taxon>Bacilli</taxon>
        <taxon>Bacillales</taxon>
        <taxon>Fictibacillaceae</taxon>
        <taxon>Fictibacillus</taxon>
    </lineage>
</organism>
<keyword evidence="1" id="KW-0732">Signal</keyword>
<evidence type="ECO:0008006" key="4">
    <source>
        <dbReference type="Google" id="ProtNLM"/>
    </source>
</evidence>
<accession>I8AE77</accession>
<proteinExistence type="predicted"/>
<feature type="signal peptide" evidence="1">
    <location>
        <begin position="1"/>
        <end position="25"/>
    </location>
</feature>
<dbReference type="EMBL" id="AKKV01000042">
    <property type="protein sequence ID" value="EIT83892.1"/>
    <property type="molecule type" value="Genomic_DNA"/>
</dbReference>
<sequence>MRINYVGIPLLALLLFMTGCSSSQKEPAMKLFDSETEAIAYGMKQSPQITEIIGESKYVDNEKILIYSFKNNNDIGIGTASMISKGNQVGWVLNGNGFTINPDANAVIKSHNGYKYDLYAGMTKNKNKTIETTTDEHVTPHMNRKTNIYYLLVPHPTKAD</sequence>
<dbReference type="Proteomes" id="UP000004080">
    <property type="component" value="Unassembled WGS sequence"/>
</dbReference>
<reference evidence="2 3" key="1">
    <citation type="journal article" date="2012" name="J. Bacteriol.">
        <title>Genome of Bacillus macauensis ZFHKF-1, a Long-Chain-Forming Bacterium.</title>
        <authorList>
            <person name="Cai L."/>
            <person name="Zhang T."/>
        </authorList>
    </citation>
    <scope>NUCLEOTIDE SEQUENCE [LARGE SCALE GENOMIC DNA]</scope>
    <source>
        <strain evidence="2 3">ZFHKF-1</strain>
    </source>
</reference>
<evidence type="ECO:0000256" key="1">
    <source>
        <dbReference type="SAM" id="SignalP"/>
    </source>
</evidence>
<keyword evidence="3" id="KW-1185">Reference proteome</keyword>
<dbReference type="OrthoDB" id="2922346at2"/>
<feature type="chain" id="PRO_5039284095" description="Lipoprotein" evidence="1">
    <location>
        <begin position="26"/>
        <end position="160"/>
    </location>
</feature>
<protein>
    <recommendedName>
        <fullName evidence="4">Lipoprotein</fullName>
    </recommendedName>
</protein>
<evidence type="ECO:0000313" key="2">
    <source>
        <dbReference type="EMBL" id="EIT83892.1"/>
    </source>
</evidence>